<evidence type="ECO:0000256" key="2">
    <source>
        <dbReference type="SAM" id="SignalP"/>
    </source>
</evidence>
<feature type="domain" description="Fe/B12 periplasmic-binding" evidence="3">
    <location>
        <begin position="63"/>
        <end position="338"/>
    </location>
</feature>
<dbReference type="RefSeq" id="WP_246046185.1">
    <property type="nucleotide sequence ID" value="NZ_BAAASV010000002.1"/>
</dbReference>
<dbReference type="PROSITE" id="PS50983">
    <property type="entry name" value="FE_B12_PBP"/>
    <property type="match status" value="1"/>
</dbReference>
<dbReference type="EMBL" id="VFOS01000003">
    <property type="protein sequence ID" value="TQL58472.1"/>
    <property type="molecule type" value="Genomic_DNA"/>
</dbReference>
<accession>A0A542ZDQ7</accession>
<dbReference type="InterPro" id="IPR002491">
    <property type="entry name" value="ABC_transptr_periplasmic_BD"/>
</dbReference>
<feature type="chain" id="PRO_5039717403" evidence="2">
    <location>
        <begin position="25"/>
        <end position="338"/>
    </location>
</feature>
<protein>
    <submittedName>
        <fullName evidence="4">Iron complex transport system substrate-binding protein</fullName>
    </submittedName>
</protein>
<evidence type="ECO:0000259" key="3">
    <source>
        <dbReference type="PROSITE" id="PS50983"/>
    </source>
</evidence>
<gene>
    <name evidence="4" type="ORF">FB461_1885</name>
</gene>
<dbReference type="PANTHER" id="PTHR30535:SF7">
    <property type="entry name" value="IRON(III) DICITRATE-BINDING PROTEIN"/>
    <property type="match status" value="1"/>
</dbReference>
<dbReference type="Proteomes" id="UP000315389">
    <property type="component" value="Unassembled WGS sequence"/>
</dbReference>
<organism evidence="4 5">
    <name type="scientific">Rarobacter faecitabidus</name>
    <dbReference type="NCBI Taxonomy" id="13243"/>
    <lineage>
        <taxon>Bacteria</taxon>
        <taxon>Bacillati</taxon>
        <taxon>Actinomycetota</taxon>
        <taxon>Actinomycetes</taxon>
        <taxon>Micrococcales</taxon>
        <taxon>Rarobacteraceae</taxon>
        <taxon>Rarobacter</taxon>
    </lineage>
</organism>
<keyword evidence="5" id="KW-1185">Reference proteome</keyword>
<dbReference type="InterPro" id="IPR050902">
    <property type="entry name" value="ABC_Transporter_SBP"/>
</dbReference>
<proteinExistence type="inferred from homology"/>
<keyword evidence="2" id="KW-0732">Signal</keyword>
<dbReference type="SUPFAM" id="SSF53807">
    <property type="entry name" value="Helical backbone' metal receptor"/>
    <property type="match status" value="1"/>
</dbReference>
<dbReference type="InterPro" id="IPR022287">
    <property type="entry name" value="ABC_trnsptr_F420-0_sub-bd_pred"/>
</dbReference>
<comment type="caution">
    <text evidence="4">The sequence shown here is derived from an EMBL/GenBank/DDBJ whole genome shotgun (WGS) entry which is preliminary data.</text>
</comment>
<reference evidence="4 5" key="1">
    <citation type="submission" date="2019-06" db="EMBL/GenBank/DDBJ databases">
        <title>Sequencing the genomes of 1000 actinobacteria strains.</title>
        <authorList>
            <person name="Klenk H.-P."/>
        </authorList>
    </citation>
    <scope>NUCLEOTIDE SEQUENCE [LARGE SCALE GENOMIC DNA]</scope>
    <source>
        <strain evidence="4 5">DSM 4813</strain>
    </source>
</reference>
<dbReference type="AlphaFoldDB" id="A0A542ZDQ7"/>
<evidence type="ECO:0000313" key="4">
    <source>
        <dbReference type="EMBL" id="TQL58472.1"/>
    </source>
</evidence>
<dbReference type="Pfam" id="PF01497">
    <property type="entry name" value="Peripla_BP_2"/>
    <property type="match status" value="1"/>
</dbReference>
<comment type="similarity">
    <text evidence="1">Belongs to the bacterial solute-binding protein 8 family.</text>
</comment>
<dbReference type="PROSITE" id="PS51257">
    <property type="entry name" value="PROKAR_LIPOPROTEIN"/>
    <property type="match status" value="1"/>
</dbReference>
<dbReference type="Gene3D" id="3.40.50.1980">
    <property type="entry name" value="Nitrogenase molybdenum iron protein domain"/>
    <property type="match status" value="2"/>
</dbReference>
<evidence type="ECO:0000313" key="5">
    <source>
        <dbReference type="Proteomes" id="UP000315389"/>
    </source>
</evidence>
<name>A0A542ZDQ7_RARFA</name>
<evidence type="ECO:0000256" key="1">
    <source>
        <dbReference type="ARBA" id="ARBA00008814"/>
    </source>
</evidence>
<dbReference type="PANTHER" id="PTHR30535">
    <property type="entry name" value="VITAMIN B12-BINDING PROTEIN"/>
    <property type="match status" value="1"/>
</dbReference>
<feature type="signal peptide" evidence="2">
    <location>
        <begin position="1"/>
        <end position="24"/>
    </location>
</feature>
<sequence length="338" mass="34779">MKSPLPTSAGALVLISALAVTGCATDTTTAEPAASAAFTAAADYPLTIDNCGFELTIDATPRRVVTIKSSTAEMMLALGVGDRIVGAAYLDGPVPDALAEAAAAVPALTNPLSDKVPGSEATLELEPDLIFAGWESNVSADGVGERSQLAGLGVSTYVAPSACKEPGYQPDPLTFDDIWTEIAQAGQIFDAAESATALVAEEQAELAAVVPDERGLTALWWSSGTDTPYVGAGIGAPQLIMDSAGLTNIAADTHDTWAPMSWEAIAAADPDLIVLVDSEWNSAQKKTDFLASNPVTRELSAVKDGRYAVIPFAATEAGVRTVDAVADLAAQLSGIQER</sequence>
<dbReference type="NCBIfam" id="TIGR03868">
    <property type="entry name" value="F420-O_ABCperi"/>
    <property type="match status" value="1"/>
</dbReference>